<dbReference type="GO" id="GO:0004523">
    <property type="term" value="F:RNA-DNA hybrid ribonuclease activity"/>
    <property type="evidence" value="ECO:0007669"/>
    <property type="project" value="UniProtKB-UniRule"/>
</dbReference>
<dbReference type="EMBL" id="VFPV01000001">
    <property type="protein sequence ID" value="TQN07638.1"/>
    <property type="molecule type" value="Genomic_DNA"/>
</dbReference>
<comment type="function">
    <text evidence="3 14 16">Endonuclease that specifically degrades the RNA of RNA-DNA hybrids.</text>
</comment>
<protein>
    <recommendedName>
        <fullName evidence="7 14">Ribonuclease HII</fullName>
        <shortName evidence="14">RNase HII</shortName>
        <ecNumber evidence="6 14">3.1.26.4</ecNumber>
    </recommendedName>
</protein>
<evidence type="ECO:0000256" key="9">
    <source>
        <dbReference type="ARBA" id="ARBA00022722"/>
    </source>
</evidence>
<organism evidence="18 20">
    <name type="scientific">Acidovorax temperans</name>
    <dbReference type="NCBI Taxonomy" id="80878"/>
    <lineage>
        <taxon>Bacteria</taxon>
        <taxon>Pseudomonadati</taxon>
        <taxon>Pseudomonadota</taxon>
        <taxon>Betaproteobacteria</taxon>
        <taxon>Burkholderiales</taxon>
        <taxon>Comamonadaceae</taxon>
        <taxon>Acidovorax</taxon>
    </lineage>
</organism>
<evidence type="ECO:0000259" key="17">
    <source>
        <dbReference type="PROSITE" id="PS51975"/>
    </source>
</evidence>
<dbReference type="STRING" id="80878.RP29_06490"/>
<dbReference type="NCBIfam" id="NF000596">
    <property type="entry name" value="PRK00015.1-4"/>
    <property type="match status" value="1"/>
</dbReference>
<dbReference type="InterPro" id="IPR012337">
    <property type="entry name" value="RNaseH-like_sf"/>
</dbReference>
<keyword evidence="10 14" id="KW-0479">Metal-binding</keyword>
<dbReference type="HAMAP" id="MF_00052_B">
    <property type="entry name" value="RNase_HII_B"/>
    <property type="match status" value="1"/>
</dbReference>
<keyword evidence="11 14" id="KW-0255">Endonuclease</keyword>
<evidence type="ECO:0000256" key="11">
    <source>
        <dbReference type="ARBA" id="ARBA00022759"/>
    </source>
</evidence>
<keyword evidence="13 14" id="KW-0464">Manganese</keyword>
<reference evidence="18 20" key="1">
    <citation type="submission" date="2014-12" db="EMBL/GenBank/DDBJ databases">
        <title>Isolation of bacteria from lake water.</title>
        <authorList>
            <person name="Sheng K.-Y."/>
            <person name="Chin P.-S."/>
            <person name="Chan K.-G."/>
            <person name="Tan G.S."/>
        </authorList>
    </citation>
    <scope>NUCLEOTIDE SEQUENCE [LARGE SCALE GENOMIC DNA]</scope>
    <source>
        <strain evidence="18 20">KY4</strain>
    </source>
</reference>
<accession>A0A0D7KBH5</accession>
<evidence type="ECO:0000256" key="10">
    <source>
        <dbReference type="ARBA" id="ARBA00022723"/>
    </source>
</evidence>
<evidence type="ECO:0000256" key="3">
    <source>
        <dbReference type="ARBA" id="ARBA00004065"/>
    </source>
</evidence>
<dbReference type="InterPro" id="IPR022898">
    <property type="entry name" value="RNase_HII"/>
</dbReference>
<dbReference type="InterPro" id="IPR036397">
    <property type="entry name" value="RNaseH_sf"/>
</dbReference>
<name>A0A0D7KBH5_9BURK</name>
<dbReference type="PANTHER" id="PTHR10954">
    <property type="entry name" value="RIBONUCLEASE H2 SUBUNIT A"/>
    <property type="match status" value="1"/>
</dbReference>
<dbReference type="PROSITE" id="PS51975">
    <property type="entry name" value="RNASE_H_2"/>
    <property type="match status" value="1"/>
</dbReference>
<comment type="catalytic activity">
    <reaction evidence="1 14 15 16">
        <text>Endonucleolytic cleavage to 5'-phosphomonoester.</text>
        <dbReference type="EC" id="3.1.26.4"/>
    </reaction>
</comment>
<proteinExistence type="inferred from homology"/>
<dbReference type="Pfam" id="PF01351">
    <property type="entry name" value="RNase_HII"/>
    <property type="match status" value="1"/>
</dbReference>
<dbReference type="Proteomes" id="UP000316993">
    <property type="component" value="Unassembled WGS sequence"/>
</dbReference>
<comment type="similarity">
    <text evidence="5 14 16">Belongs to the RNase HII family.</text>
</comment>
<gene>
    <name evidence="14" type="primary">rnhB</name>
    <name evidence="19" type="ORF">BDD18_0774</name>
    <name evidence="18" type="ORF">RP29_06490</name>
</gene>
<dbReference type="NCBIfam" id="NF000594">
    <property type="entry name" value="PRK00015.1-1"/>
    <property type="match status" value="1"/>
</dbReference>
<evidence type="ECO:0000256" key="6">
    <source>
        <dbReference type="ARBA" id="ARBA00012180"/>
    </source>
</evidence>
<comment type="cofactor">
    <cofactor evidence="14 15">
        <name>Mn(2+)</name>
        <dbReference type="ChEBI" id="CHEBI:29035"/>
    </cofactor>
    <cofactor evidence="14 15">
        <name>Mg(2+)</name>
        <dbReference type="ChEBI" id="CHEBI:18420"/>
    </cofactor>
    <text evidence="14 15">Manganese or magnesium. Binds 1 divalent metal ion per monomer in the absence of substrate. May bind a second metal ion after substrate binding.</text>
</comment>
<feature type="binding site" evidence="14 15">
    <location>
        <position position="118"/>
    </location>
    <ligand>
        <name>a divalent metal cation</name>
        <dbReference type="ChEBI" id="CHEBI:60240"/>
    </ligand>
</feature>
<dbReference type="Proteomes" id="UP000032566">
    <property type="component" value="Unassembled WGS sequence"/>
</dbReference>
<evidence type="ECO:0000256" key="13">
    <source>
        <dbReference type="ARBA" id="ARBA00023211"/>
    </source>
</evidence>
<evidence type="ECO:0000256" key="16">
    <source>
        <dbReference type="RuleBase" id="RU003515"/>
    </source>
</evidence>
<dbReference type="EC" id="3.1.26.4" evidence="6 14"/>
<evidence type="ECO:0000313" key="20">
    <source>
        <dbReference type="Proteomes" id="UP000032566"/>
    </source>
</evidence>
<evidence type="ECO:0000256" key="2">
    <source>
        <dbReference type="ARBA" id="ARBA00001946"/>
    </source>
</evidence>
<dbReference type="GO" id="GO:0032299">
    <property type="term" value="C:ribonuclease H2 complex"/>
    <property type="evidence" value="ECO:0007669"/>
    <property type="project" value="TreeGrafter"/>
</dbReference>
<dbReference type="PATRIC" id="fig|80878.5.peg.613"/>
<dbReference type="GO" id="GO:0005737">
    <property type="term" value="C:cytoplasm"/>
    <property type="evidence" value="ECO:0007669"/>
    <property type="project" value="UniProtKB-SubCell"/>
</dbReference>
<reference evidence="19 21" key="2">
    <citation type="submission" date="2019-06" db="EMBL/GenBank/DDBJ databases">
        <title>Genomic Encyclopedia of Archaeal and Bacterial Type Strains, Phase II (KMG-II): from individual species to whole genera.</title>
        <authorList>
            <person name="Goeker M."/>
        </authorList>
    </citation>
    <scope>NUCLEOTIDE SEQUENCE [LARGE SCALE GENOMIC DNA]</scope>
    <source>
        <strain evidence="19 21">DSM 7270</strain>
    </source>
</reference>
<dbReference type="NCBIfam" id="NF000595">
    <property type="entry name" value="PRK00015.1-3"/>
    <property type="match status" value="1"/>
</dbReference>
<dbReference type="AlphaFoldDB" id="A0A0D7KBH5"/>
<dbReference type="Gene3D" id="3.30.420.10">
    <property type="entry name" value="Ribonuclease H-like superfamily/Ribonuclease H"/>
    <property type="match status" value="1"/>
</dbReference>
<comment type="subcellular location">
    <subcellularLocation>
        <location evidence="4 14">Cytoplasm</location>
    </subcellularLocation>
</comment>
<dbReference type="GO" id="GO:0030145">
    <property type="term" value="F:manganese ion binding"/>
    <property type="evidence" value="ECO:0007669"/>
    <property type="project" value="UniProtKB-UniRule"/>
</dbReference>
<dbReference type="InterPro" id="IPR001352">
    <property type="entry name" value="RNase_HII/HIII"/>
</dbReference>
<evidence type="ECO:0000256" key="14">
    <source>
        <dbReference type="HAMAP-Rule" id="MF_00052"/>
    </source>
</evidence>
<dbReference type="FunFam" id="3.30.420.10:FF:000006">
    <property type="entry name" value="Ribonuclease HII"/>
    <property type="match status" value="1"/>
</dbReference>
<evidence type="ECO:0000256" key="15">
    <source>
        <dbReference type="PROSITE-ProRule" id="PRU01319"/>
    </source>
</evidence>
<evidence type="ECO:0000256" key="12">
    <source>
        <dbReference type="ARBA" id="ARBA00022801"/>
    </source>
</evidence>
<evidence type="ECO:0000256" key="4">
    <source>
        <dbReference type="ARBA" id="ARBA00004496"/>
    </source>
</evidence>
<feature type="binding site" evidence="14 15">
    <location>
        <position position="27"/>
    </location>
    <ligand>
        <name>a divalent metal cation</name>
        <dbReference type="ChEBI" id="CHEBI:60240"/>
    </ligand>
</feature>
<evidence type="ECO:0000313" key="21">
    <source>
        <dbReference type="Proteomes" id="UP000316993"/>
    </source>
</evidence>
<evidence type="ECO:0000256" key="5">
    <source>
        <dbReference type="ARBA" id="ARBA00007383"/>
    </source>
</evidence>
<sequence length="213" mass="22906">MRSKKSSLPEQVSLPWHPPGLVAGVDEAGRGPLVGPVVAAAVILDDLRPIAGLADSKKLTEARREKLFDEIRAKALCCSIAEASVEEIDQLNILQATMLAMRRAVQGLRLKPVMVLVDGNRIPTLDIPAEAIVKGDALVQSISAASILAKVHRDRWCRQVHEQYPQYGFAGHKGYGTAAHMAALQAHGASIYHRRSFAPVAKVLASAAERTPA</sequence>
<comment type="caution">
    <text evidence="18">The sequence shown here is derived from an EMBL/GenBank/DDBJ whole genome shotgun (WGS) entry which is preliminary data.</text>
</comment>
<evidence type="ECO:0000313" key="19">
    <source>
        <dbReference type="EMBL" id="TQN07638.1"/>
    </source>
</evidence>
<dbReference type="SUPFAM" id="SSF53098">
    <property type="entry name" value="Ribonuclease H-like"/>
    <property type="match status" value="1"/>
</dbReference>
<dbReference type="GO" id="GO:0006298">
    <property type="term" value="P:mismatch repair"/>
    <property type="evidence" value="ECO:0007669"/>
    <property type="project" value="TreeGrafter"/>
</dbReference>
<evidence type="ECO:0000256" key="1">
    <source>
        <dbReference type="ARBA" id="ARBA00000077"/>
    </source>
</evidence>
<dbReference type="CDD" id="cd07182">
    <property type="entry name" value="RNase_HII_bacteria_HII_like"/>
    <property type="match status" value="1"/>
</dbReference>
<keyword evidence="12 14" id="KW-0378">Hydrolase</keyword>
<feature type="binding site" evidence="14 15">
    <location>
        <position position="26"/>
    </location>
    <ligand>
        <name>a divalent metal cation</name>
        <dbReference type="ChEBI" id="CHEBI:60240"/>
    </ligand>
</feature>
<keyword evidence="9 14" id="KW-0540">Nuclease</keyword>
<dbReference type="EMBL" id="JXYQ01000017">
    <property type="protein sequence ID" value="KJA11359.1"/>
    <property type="molecule type" value="Genomic_DNA"/>
</dbReference>
<evidence type="ECO:0000256" key="8">
    <source>
        <dbReference type="ARBA" id="ARBA00022490"/>
    </source>
</evidence>
<evidence type="ECO:0000256" key="7">
    <source>
        <dbReference type="ARBA" id="ARBA00019179"/>
    </source>
</evidence>
<dbReference type="InterPro" id="IPR024567">
    <property type="entry name" value="RNase_HII/HIII_dom"/>
</dbReference>
<dbReference type="GO" id="GO:0043137">
    <property type="term" value="P:DNA replication, removal of RNA primer"/>
    <property type="evidence" value="ECO:0007669"/>
    <property type="project" value="TreeGrafter"/>
</dbReference>
<comment type="cofactor">
    <cofactor evidence="2">
        <name>Mg(2+)</name>
        <dbReference type="ChEBI" id="CHEBI:18420"/>
    </cofactor>
</comment>
<feature type="domain" description="RNase H type-2" evidence="17">
    <location>
        <begin position="20"/>
        <end position="209"/>
    </location>
</feature>
<dbReference type="GO" id="GO:0003723">
    <property type="term" value="F:RNA binding"/>
    <property type="evidence" value="ECO:0007669"/>
    <property type="project" value="UniProtKB-UniRule"/>
</dbReference>
<keyword evidence="20" id="KW-1185">Reference proteome</keyword>
<dbReference type="RefSeq" id="WP_044396863.1">
    <property type="nucleotide sequence ID" value="NZ_CP117193.1"/>
</dbReference>
<dbReference type="OrthoDB" id="9803420at2"/>
<evidence type="ECO:0000313" key="18">
    <source>
        <dbReference type="EMBL" id="KJA11359.1"/>
    </source>
</evidence>
<keyword evidence="8 14" id="KW-0963">Cytoplasm</keyword>
<dbReference type="PANTHER" id="PTHR10954:SF18">
    <property type="entry name" value="RIBONUCLEASE HII"/>
    <property type="match status" value="1"/>
</dbReference>